<evidence type="ECO:0000256" key="11">
    <source>
        <dbReference type="ARBA" id="ARBA00023315"/>
    </source>
</evidence>
<keyword evidence="6" id="KW-0949">S-adenosyl-L-methionine</keyword>
<dbReference type="GO" id="GO:0046872">
    <property type="term" value="F:metal ion binding"/>
    <property type="evidence" value="ECO:0007669"/>
    <property type="project" value="UniProtKB-KW"/>
</dbReference>
<dbReference type="SFLD" id="SFLDG01086">
    <property type="entry name" value="elongater_protein-like"/>
    <property type="match status" value="1"/>
</dbReference>
<dbReference type="GO" id="GO:0000049">
    <property type="term" value="F:tRNA binding"/>
    <property type="evidence" value="ECO:0007669"/>
    <property type="project" value="UniProtKB-KW"/>
</dbReference>
<comment type="similarity">
    <text evidence="3">Belongs to the ELP3 family.</text>
</comment>
<dbReference type="GO" id="GO:0005634">
    <property type="term" value="C:nucleus"/>
    <property type="evidence" value="ECO:0007669"/>
    <property type="project" value="TreeGrafter"/>
</dbReference>
<evidence type="ECO:0000256" key="6">
    <source>
        <dbReference type="ARBA" id="ARBA00022691"/>
    </source>
</evidence>
<evidence type="ECO:0000256" key="9">
    <source>
        <dbReference type="ARBA" id="ARBA00023004"/>
    </source>
</evidence>
<comment type="cofactor">
    <cofactor evidence="1">
        <name>[4Fe-4S] cluster</name>
        <dbReference type="ChEBI" id="CHEBI:49883"/>
    </cofactor>
</comment>
<evidence type="ECO:0000259" key="15">
    <source>
        <dbReference type="SMART" id="SM00729"/>
    </source>
</evidence>
<dbReference type="eggNOG" id="KOG2535">
    <property type="taxonomic scope" value="Eukaryota"/>
</dbReference>
<dbReference type="SUPFAM" id="SSF102114">
    <property type="entry name" value="Radical SAM enzymes"/>
    <property type="match status" value="1"/>
</dbReference>
<dbReference type="EC" id="2.3.1.311" evidence="12"/>
<dbReference type="PANTHER" id="PTHR11135">
    <property type="entry name" value="HISTONE ACETYLTRANSFERASE-RELATED"/>
    <property type="match status" value="1"/>
</dbReference>
<evidence type="ECO:0000256" key="8">
    <source>
        <dbReference type="ARBA" id="ARBA00022884"/>
    </source>
</evidence>
<evidence type="ECO:0000256" key="13">
    <source>
        <dbReference type="ARBA" id="ARBA00047372"/>
    </source>
</evidence>
<organism evidence="16 17">
    <name type="scientific">Sphaeroforma arctica JP610</name>
    <dbReference type="NCBI Taxonomy" id="667725"/>
    <lineage>
        <taxon>Eukaryota</taxon>
        <taxon>Ichthyosporea</taxon>
        <taxon>Ichthyophonida</taxon>
        <taxon>Sphaeroforma</taxon>
    </lineage>
</organism>
<evidence type="ECO:0000256" key="3">
    <source>
        <dbReference type="ARBA" id="ARBA00005494"/>
    </source>
</evidence>
<gene>
    <name evidence="16" type="ORF">SARC_05509</name>
</gene>
<feature type="transmembrane region" description="Helical" evidence="14">
    <location>
        <begin position="666"/>
        <end position="684"/>
    </location>
</feature>
<comment type="catalytic activity">
    <reaction evidence="13">
        <text>uridine(34) in tRNA + acetyl-CoA + S-adenosyl-L-methionine + H2O = 5-(carboxymethyl)uridine(34) in tRNA + 5'-deoxyadenosine + L-methionine + CoA + 2 H(+)</text>
        <dbReference type="Rhea" id="RHEA:61020"/>
        <dbReference type="Rhea" id="RHEA-COMP:10407"/>
        <dbReference type="Rhea" id="RHEA-COMP:11727"/>
        <dbReference type="ChEBI" id="CHEBI:15377"/>
        <dbReference type="ChEBI" id="CHEBI:15378"/>
        <dbReference type="ChEBI" id="CHEBI:17319"/>
        <dbReference type="ChEBI" id="CHEBI:57287"/>
        <dbReference type="ChEBI" id="CHEBI:57288"/>
        <dbReference type="ChEBI" id="CHEBI:57844"/>
        <dbReference type="ChEBI" id="CHEBI:59789"/>
        <dbReference type="ChEBI" id="CHEBI:65315"/>
        <dbReference type="ChEBI" id="CHEBI:74882"/>
        <dbReference type="EC" id="2.3.1.311"/>
    </reaction>
    <physiologicalReaction direction="left-to-right" evidence="13">
        <dbReference type="Rhea" id="RHEA:61021"/>
    </physiologicalReaction>
</comment>
<dbReference type="InterPro" id="IPR034687">
    <property type="entry name" value="ELP3-like"/>
</dbReference>
<dbReference type="SMART" id="SM00729">
    <property type="entry name" value="Elp3"/>
    <property type="match status" value="1"/>
</dbReference>
<evidence type="ECO:0000256" key="12">
    <source>
        <dbReference type="ARBA" id="ARBA00044771"/>
    </source>
</evidence>
<evidence type="ECO:0000313" key="16">
    <source>
        <dbReference type="EMBL" id="KNC82211.1"/>
    </source>
</evidence>
<protein>
    <recommendedName>
        <fullName evidence="12">tRNA carboxymethyluridine synthase</fullName>
        <ecNumber evidence="12">2.3.1.311</ecNumber>
    </recommendedName>
</protein>
<keyword evidence="7" id="KW-0479">Metal-binding</keyword>
<evidence type="ECO:0000313" key="17">
    <source>
        <dbReference type="Proteomes" id="UP000054560"/>
    </source>
</evidence>
<dbReference type="GeneID" id="25906013"/>
<dbReference type="SFLD" id="SFLDS00029">
    <property type="entry name" value="Radical_SAM"/>
    <property type="match status" value="1"/>
</dbReference>
<keyword evidence="11" id="KW-0808">Transferase</keyword>
<dbReference type="InterPro" id="IPR016181">
    <property type="entry name" value="Acyl_CoA_acyltransferase"/>
</dbReference>
<dbReference type="InterPro" id="IPR039661">
    <property type="entry name" value="ELP3"/>
</dbReference>
<dbReference type="GO" id="GO:0002926">
    <property type="term" value="P:tRNA wobble base 5-methoxycarbonylmethyl-2-thiouridinylation"/>
    <property type="evidence" value="ECO:0007669"/>
    <property type="project" value="TreeGrafter"/>
</dbReference>
<evidence type="ECO:0000256" key="1">
    <source>
        <dbReference type="ARBA" id="ARBA00001966"/>
    </source>
</evidence>
<keyword evidence="5" id="KW-0820">tRNA-binding</keyword>
<keyword evidence="8" id="KW-0694">RNA-binding</keyword>
<dbReference type="Pfam" id="PF04055">
    <property type="entry name" value="Radical_SAM"/>
    <property type="match status" value="1"/>
</dbReference>
<dbReference type="EMBL" id="KQ241949">
    <property type="protein sequence ID" value="KNC82211.1"/>
    <property type="molecule type" value="Genomic_DNA"/>
</dbReference>
<dbReference type="InterPro" id="IPR006638">
    <property type="entry name" value="Elp3/MiaA/NifB-like_rSAM"/>
</dbReference>
<keyword evidence="17" id="KW-1185">Reference proteome</keyword>
<keyword evidence="14" id="KW-1133">Transmembrane helix</keyword>
<dbReference type="GO" id="GO:0106261">
    <property type="term" value="F:tRNA uridine(34) acetyltransferase activity"/>
    <property type="evidence" value="ECO:0007669"/>
    <property type="project" value="UniProtKB-EC"/>
</dbReference>
<name>A0A0L0G052_9EUKA</name>
<proteinExistence type="inferred from homology"/>
<dbReference type="GO" id="GO:0033588">
    <property type="term" value="C:elongator holoenzyme complex"/>
    <property type="evidence" value="ECO:0007669"/>
    <property type="project" value="TreeGrafter"/>
</dbReference>
<dbReference type="SUPFAM" id="SSF55729">
    <property type="entry name" value="Acyl-CoA N-acyltransferases (Nat)"/>
    <property type="match status" value="1"/>
</dbReference>
<dbReference type="Gene3D" id="3.30.750.200">
    <property type="match status" value="1"/>
</dbReference>
<dbReference type="NCBIfam" id="TIGR01211">
    <property type="entry name" value="ELP3"/>
    <property type="match status" value="1"/>
</dbReference>
<keyword evidence="4" id="KW-0004">4Fe-4S</keyword>
<dbReference type="AlphaFoldDB" id="A0A0L0G052"/>
<keyword evidence="14" id="KW-0472">Membrane</keyword>
<evidence type="ECO:0000256" key="7">
    <source>
        <dbReference type="ARBA" id="ARBA00022723"/>
    </source>
</evidence>
<accession>A0A0L0G052</accession>
<dbReference type="GO" id="GO:0005737">
    <property type="term" value="C:cytoplasm"/>
    <property type="evidence" value="ECO:0007669"/>
    <property type="project" value="TreeGrafter"/>
</dbReference>
<keyword evidence="9" id="KW-0408">Iron</keyword>
<evidence type="ECO:0000256" key="10">
    <source>
        <dbReference type="ARBA" id="ARBA00023014"/>
    </source>
</evidence>
<dbReference type="GO" id="GO:0051539">
    <property type="term" value="F:4 iron, 4 sulfur cluster binding"/>
    <property type="evidence" value="ECO:0007669"/>
    <property type="project" value="UniProtKB-KW"/>
</dbReference>
<evidence type="ECO:0000256" key="14">
    <source>
        <dbReference type="SAM" id="Phobius"/>
    </source>
</evidence>
<evidence type="ECO:0000256" key="4">
    <source>
        <dbReference type="ARBA" id="ARBA00022485"/>
    </source>
</evidence>
<dbReference type="InterPro" id="IPR058240">
    <property type="entry name" value="rSAM_sf"/>
</dbReference>
<dbReference type="Proteomes" id="UP000054560">
    <property type="component" value="Unassembled WGS sequence"/>
</dbReference>
<dbReference type="OrthoDB" id="10265243at2759"/>
<feature type="domain" description="Elp3/MiaA/NifB-like radical SAM core" evidence="15">
    <location>
        <begin position="42"/>
        <end position="346"/>
    </location>
</feature>
<dbReference type="RefSeq" id="XP_014156113.1">
    <property type="nucleotide sequence ID" value="XM_014300638.1"/>
</dbReference>
<dbReference type="STRING" id="667725.A0A0L0G052"/>
<evidence type="ECO:0000256" key="2">
    <source>
        <dbReference type="ARBA" id="ARBA00005217"/>
    </source>
</evidence>
<keyword evidence="14" id="KW-0812">Transmembrane</keyword>
<reference evidence="16 17" key="1">
    <citation type="submission" date="2011-02" db="EMBL/GenBank/DDBJ databases">
        <title>The Genome Sequence of Sphaeroforma arctica JP610.</title>
        <authorList>
            <consortium name="The Broad Institute Genome Sequencing Platform"/>
            <person name="Russ C."/>
            <person name="Cuomo C."/>
            <person name="Young S.K."/>
            <person name="Zeng Q."/>
            <person name="Gargeya S."/>
            <person name="Alvarado L."/>
            <person name="Berlin A."/>
            <person name="Chapman S.B."/>
            <person name="Chen Z."/>
            <person name="Freedman E."/>
            <person name="Gellesch M."/>
            <person name="Goldberg J."/>
            <person name="Griggs A."/>
            <person name="Gujja S."/>
            <person name="Heilman E."/>
            <person name="Heiman D."/>
            <person name="Howarth C."/>
            <person name="Mehta T."/>
            <person name="Neiman D."/>
            <person name="Pearson M."/>
            <person name="Roberts A."/>
            <person name="Saif S."/>
            <person name="Shea T."/>
            <person name="Shenoy N."/>
            <person name="Sisk P."/>
            <person name="Stolte C."/>
            <person name="Sykes S."/>
            <person name="White J."/>
            <person name="Yandava C."/>
            <person name="Burger G."/>
            <person name="Gray M.W."/>
            <person name="Holland P.W.H."/>
            <person name="King N."/>
            <person name="Lang F.B.F."/>
            <person name="Roger A.J."/>
            <person name="Ruiz-Trillo I."/>
            <person name="Haas B."/>
            <person name="Nusbaum C."/>
            <person name="Birren B."/>
        </authorList>
    </citation>
    <scope>NUCLEOTIDE SEQUENCE [LARGE SCALE GENOMIC DNA]</scope>
    <source>
        <strain evidence="16 17">JP610</strain>
    </source>
</reference>
<keyword evidence="10" id="KW-0411">Iron-sulfur</keyword>
<keyword evidence="11" id="KW-0012">Acyltransferase</keyword>
<comment type="pathway">
    <text evidence="2">tRNA modification.</text>
</comment>
<feature type="non-terminal residue" evidence="16">
    <location>
        <position position="1"/>
    </location>
</feature>
<sequence>LILAQAEINKIYQELVRIGRVKSSFIIDSVTKNKSVRSRSGVLPISVATDGNNFSCAFDCHFCPDETVKNGAPRDMSRSYLSSEGTFIRGAIENFDGAGQIFRRLLELEMMGHPPDKCEMIILGGTWDSYDEKYRDYFINQIFYACNEFHRVSIRLNGDLSHFTREWVGLNPMQAGLRFDSLGKIAANLRPMLSLSEEKRINETSECARIIGIVLETRPDCINKRSLNRKRTLGCTRLQLGIQHTDDDILELNNRGHGVQKSRDALKFARDAAFKVDGHLMPDLPGTTPEKDYEMLSEVFGGEELQLDYCKLYPCLDLPYTVTRKWKEDGSWKPMAEHQYQEFLDILRHGMAICPPWTRINRVHRDFPEATVKNDYLGFVSENIKSNLQQHIVRELKSHGQACYDIRSREIANSFPVDCDSRARLFMRVYRANEGTEIFLSVEIPRTDAASPDDAMLLGLLRLRLNDVDCRRVRGEHPRIPQHYLNEFAEKPYARIRELHVYGNLKMVTREHTDRSNSQHTGVGKFLMASAESISRLCGFEHICVISGVGVRGYYRHRGYELTGGSGEYMVKNLSANEGLDKTPEFKLFGHTYSDYEMGDALMQAKLTNSCLSPEARTYVNSQRDSSNVLKHSVHTYAHIQDGRAQLVILGIPKTASRTAIDSNSMYLMLALLLMLLSMALKSIM</sequence>
<dbReference type="InterPro" id="IPR007197">
    <property type="entry name" value="rSAM"/>
</dbReference>
<evidence type="ECO:0000256" key="5">
    <source>
        <dbReference type="ARBA" id="ARBA00022555"/>
    </source>
</evidence>
<dbReference type="PANTHER" id="PTHR11135:SF2">
    <property type="entry name" value="ELONGATOR COMPLEX PROTEIN 3"/>
    <property type="match status" value="1"/>
</dbReference>